<reference evidence="5 6" key="1">
    <citation type="submission" date="2024-02" db="EMBL/GenBank/DDBJ databases">
        <title>High-quality chromosome-scale genome assembly of Pensacola bahiagrass (Paspalum notatum Flugge var. saurae).</title>
        <authorList>
            <person name="Vega J.M."/>
            <person name="Podio M."/>
            <person name="Orjuela J."/>
            <person name="Siena L.A."/>
            <person name="Pessino S.C."/>
            <person name="Combes M.C."/>
            <person name="Mariac C."/>
            <person name="Albertini E."/>
            <person name="Pupilli F."/>
            <person name="Ortiz J.P.A."/>
            <person name="Leblanc O."/>
        </authorList>
    </citation>
    <scope>NUCLEOTIDE SEQUENCE [LARGE SCALE GENOMIC DNA]</scope>
    <source>
        <strain evidence="5">R1</strain>
        <tissue evidence="5">Leaf</tissue>
    </source>
</reference>
<dbReference type="GO" id="GO:0000775">
    <property type="term" value="C:chromosome, centromeric region"/>
    <property type="evidence" value="ECO:0007669"/>
    <property type="project" value="InterPro"/>
</dbReference>
<evidence type="ECO:0000256" key="3">
    <source>
        <dbReference type="SAM" id="MobiDB-lite"/>
    </source>
</evidence>
<keyword evidence="6" id="KW-1185">Reference proteome</keyword>
<keyword evidence="2" id="KW-0159">Chromosome partition</keyword>
<dbReference type="EMBL" id="CP144747">
    <property type="protein sequence ID" value="WVZ62413.1"/>
    <property type="molecule type" value="Genomic_DNA"/>
</dbReference>
<proteinExistence type="inferred from homology"/>
<dbReference type="PANTHER" id="PTHR34373">
    <property type="entry name" value="SHUGOSHIN 2"/>
    <property type="match status" value="1"/>
</dbReference>
<dbReference type="InterPro" id="IPR011515">
    <property type="entry name" value="Shugoshin_C"/>
</dbReference>
<dbReference type="AlphaFoldDB" id="A0AAQ3WIA3"/>
<evidence type="ECO:0000256" key="2">
    <source>
        <dbReference type="ARBA" id="ARBA00022829"/>
    </source>
</evidence>
<accession>A0AAQ3WIA3</accession>
<protein>
    <recommendedName>
        <fullName evidence="4">Shugoshin C-terminal domain-containing protein</fullName>
    </recommendedName>
</protein>
<feature type="region of interest" description="Disordered" evidence="3">
    <location>
        <begin position="144"/>
        <end position="169"/>
    </location>
</feature>
<evidence type="ECO:0000313" key="5">
    <source>
        <dbReference type="EMBL" id="WVZ62413.1"/>
    </source>
</evidence>
<comment type="similarity">
    <text evidence="1">Belongs to the shugoshin family.</text>
</comment>
<feature type="region of interest" description="Disordered" evidence="3">
    <location>
        <begin position="1"/>
        <end position="57"/>
    </location>
</feature>
<dbReference type="GO" id="GO:0034090">
    <property type="term" value="P:maintenance of meiotic sister chromatid cohesion"/>
    <property type="evidence" value="ECO:0007669"/>
    <property type="project" value="InterPro"/>
</dbReference>
<dbReference type="PANTHER" id="PTHR34373:SF16">
    <property type="entry name" value="SHUGOSHIN-1"/>
    <property type="match status" value="1"/>
</dbReference>
<evidence type="ECO:0000256" key="1">
    <source>
        <dbReference type="ARBA" id="ARBA00010845"/>
    </source>
</evidence>
<feature type="compositionally biased region" description="Low complexity" evidence="3">
    <location>
        <begin position="1"/>
        <end position="13"/>
    </location>
</feature>
<dbReference type="InterPro" id="IPR044693">
    <property type="entry name" value="SGO_plant"/>
</dbReference>
<dbReference type="Proteomes" id="UP001341281">
    <property type="component" value="Chromosome 03"/>
</dbReference>
<organism evidence="5 6">
    <name type="scientific">Paspalum notatum var. saurae</name>
    <dbReference type="NCBI Taxonomy" id="547442"/>
    <lineage>
        <taxon>Eukaryota</taxon>
        <taxon>Viridiplantae</taxon>
        <taxon>Streptophyta</taxon>
        <taxon>Embryophyta</taxon>
        <taxon>Tracheophyta</taxon>
        <taxon>Spermatophyta</taxon>
        <taxon>Magnoliopsida</taxon>
        <taxon>Liliopsida</taxon>
        <taxon>Poales</taxon>
        <taxon>Poaceae</taxon>
        <taxon>PACMAD clade</taxon>
        <taxon>Panicoideae</taxon>
        <taxon>Andropogonodae</taxon>
        <taxon>Paspaleae</taxon>
        <taxon>Paspalinae</taxon>
        <taxon>Paspalum</taxon>
    </lineage>
</organism>
<name>A0AAQ3WIA3_PASNO</name>
<dbReference type="Pfam" id="PF07557">
    <property type="entry name" value="Shugoshin_C"/>
    <property type="match status" value="1"/>
</dbReference>
<gene>
    <name evidence="5" type="ORF">U9M48_012169</name>
</gene>
<evidence type="ECO:0000259" key="4">
    <source>
        <dbReference type="Pfam" id="PF07557"/>
    </source>
</evidence>
<dbReference type="GO" id="GO:0005634">
    <property type="term" value="C:nucleus"/>
    <property type="evidence" value="ECO:0007669"/>
    <property type="project" value="InterPro"/>
</dbReference>
<sequence length="463" mass="50709">MASAAARGAAQGGFNTRANPSGDGGPKLRSSPAKGGKPVALADITNTGRPNAPRSIGLPDVVKENAKLLHVLTEKTKVIELSRIELQKLHLALQASRRQNLQLVQTNSQMLAELNSAKDRIKILQHELACTTALLKVKDSEARQETNVQVEPPQDATKKRGRNKLKSGSSECIKDINKIQDSYKPQLDPIMSLDHEDLRRPQRRKSSRLNKGSCEISGVCKTLNADTVAPFALSSSSVLKQHEPTAEKDMSMRNECSAIVHEVVLPSEIEEIDINVQQQQEVSLKQSQEACSRVTGVEAHKTGDKACNAKQNHVSEAAVSFDIIEVLKPPADNSNKRDSNKQKLALCESASYSAIEDVTTKHDTTTSDPLCLRKRRKSARLNPISSEDTETASEALCEDVIAPLAGFSLNDSTEQMTTQKKSDSCLSRKSTEVNVAGRRSLRRAAEKVVSYKEIPLNIKMRRP</sequence>
<evidence type="ECO:0000313" key="6">
    <source>
        <dbReference type="Proteomes" id="UP001341281"/>
    </source>
</evidence>
<feature type="domain" description="Shugoshin C-terminal" evidence="4">
    <location>
        <begin position="439"/>
        <end position="462"/>
    </location>
</feature>
<dbReference type="GO" id="GO:0045144">
    <property type="term" value="P:meiotic sister chromatid segregation"/>
    <property type="evidence" value="ECO:0007669"/>
    <property type="project" value="InterPro"/>
</dbReference>